<comment type="caution">
    <text evidence="1">The sequence shown here is derived from an EMBL/GenBank/DDBJ whole genome shotgun (WGS) entry which is preliminary data.</text>
</comment>
<reference evidence="1" key="1">
    <citation type="journal article" date="2022" name="bioRxiv">
        <title>Sequencing and chromosome-scale assembly of the giantPleurodeles waltlgenome.</title>
        <authorList>
            <person name="Brown T."/>
            <person name="Elewa A."/>
            <person name="Iarovenko S."/>
            <person name="Subramanian E."/>
            <person name="Araus A.J."/>
            <person name="Petzold A."/>
            <person name="Susuki M."/>
            <person name="Suzuki K.-i.T."/>
            <person name="Hayashi T."/>
            <person name="Toyoda A."/>
            <person name="Oliveira C."/>
            <person name="Osipova E."/>
            <person name="Leigh N.D."/>
            <person name="Simon A."/>
            <person name="Yun M.H."/>
        </authorList>
    </citation>
    <scope>NUCLEOTIDE SEQUENCE</scope>
    <source>
        <strain evidence="1">20211129_DDA</strain>
        <tissue evidence="1">Liver</tissue>
    </source>
</reference>
<accession>A0AAV7QPD2</accession>
<protein>
    <submittedName>
        <fullName evidence="1">Uncharacterized protein</fullName>
    </submittedName>
</protein>
<organism evidence="1 2">
    <name type="scientific">Pleurodeles waltl</name>
    <name type="common">Iberian ribbed newt</name>
    <dbReference type="NCBI Taxonomy" id="8319"/>
    <lineage>
        <taxon>Eukaryota</taxon>
        <taxon>Metazoa</taxon>
        <taxon>Chordata</taxon>
        <taxon>Craniata</taxon>
        <taxon>Vertebrata</taxon>
        <taxon>Euteleostomi</taxon>
        <taxon>Amphibia</taxon>
        <taxon>Batrachia</taxon>
        <taxon>Caudata</taxon>
        <taxon>Salamandroidea</taxon>
        <taxon>Salamandridae</taxon>
        <taxon>Pleurodelinae</taxon>
        <taxon>Pleurodeles</taxon>
    </lineage>
</organism>
<dbReference type="EMBL" id="JANPWB010000010">
    <property type="protein sequence ID" value="KAJ1140195.1"/>
    <property type="molecule type" value="Genomic_DNA"/>
</dbReference>
<sequence>MWAVDMAQRKSLVGLALGKEQWTPWRAGGIAIQGLKSNNADGQKQDPNLETFVVRNEDLRKKTLQTGKPCGTKLSFKLASGRYLGEEP</sequence>
<dbReference type="AlphaFoldDB" id="A0AAV7QPD2"/>
<proteinExistence type="predicted"/>
<dbReference type="Proteomes" id="UP001066276">
    <property type="component" value="Chromosome 6"/>
</dbReference>
<evidence type="ECO:0000313" key="2">
    <source>
        <dbReference type="Proteomes" id="UP001066276"/>
    </source>
</evidence>
<gene>
    <name evidence="1" type="ORF">NDU88_006553</name>
</gene>
<name>A0AAV7QPD2_PLEWA</name>
<keyword evidence="2" id="KW-1185">Reference proteome</keyword>
<evidence type="ECO:0000313" key="1">
    <source>
        <dbReference type="EMBL" id="KAJ1140195.1"/>
    </source>
</evidence>